<name>A0A370K4B7_9GAMM</name>
<reference evidence="4 5" key="1">
    <citation type="submission" date="2018-07" db="EMBL/GenBank/DDBJ databases">
        <title>Dyella solisilvae sp. nov., isolated from the pine and broad-leaved mixed forest soil.</title>
        <authorList>
            <person name="Gao Z."/>
            <person name="Qiu L."/>
        </authorList>
    </citation>
    <scope>NUCLEOTIDE SEQUENCE [LARGE SCALE GENOMIC DNA]</scope>
    <source>
        <strain evidence="4 5">DHG54</strain>
    </source>
</reference>
<evidence type="ECO:0000313" key="4">
    <source>
        <dbReference type="EMBL" id="RDI97489.1"/>
    </source>
</evidence>
<dbReference type="OrthoDB" id="9782229at2"/>
<sequence length="187" mass="20262">MKKSLILCVVGTVVLMAGCVSQQKYNESEQKNAELEAQYQQLNQQMGSEVASRDMHIERMQNAIKVSVNSQLLFPSGGWEMSAGAKQSIAKIAAILAPHQKNHIAVNGYTDSTPIGPQLAAQGVTTNQILSQKRAENVMQFMISQGVRPDMVSAHGFGEQNPVASNDTAEGKAQNRRVELTIATPPQ</sequence>
<dbReference type="PROSITE" id="PS51257">
    <property type="entry name" value="PROKAR_LIPOPROTEIN"/>
    <property type="match status" value="1"/>
</dbReference>
<keyword evidence="2" id="KW-0175">Coiled coil</keyword>
<dbReference type="InterPro" id="IPR006665">
    <property type="entry name" value="OmpA-like"/>
</dbReference>
<evidence type="ECO:0000313" key="5">
    <source>
        <dbReference type="Proteomes" id="UP000254711"/>
    </source>
</evidence>
<dbReference type="Proteomes" id="UP000254711">
    <property type="component" value="Unassembled WGS sequence"/>
</dbReference>
<dbReference type="Pfam" id="PF00691">
    <property type="entry name" value="OmpA"/>
    <property type="match status" value="1"/>
</dbReference>
<feature type="coiled-coil region" evidence="2">
    <location>
        <begin position="25"/>
        <end position="52"/>
    </location>
</feature>
<dbReference type="CDD" id="cd07185">
    <property type="entry name" value="OmpA_C-like"/>
    <property type="match status" value="1"/>
</dbReference>
<gene>
    <name evidence="4" type="ORF">DVT68_17265</name>
</gene>
<dbReference type="GO" id="GO:0016020">
    <property type="term" value="C:membrane"/>
    <property type="evidence" value="ECO:0007669"/>
    <property type="project" value="UniProtKB-UniRule"/>
</dbReference>
<dbReference type="PANTHER" id="PTHR30329:SF21">
    <property type="entry name" value="LIPOPROTEIN YIAD-RELATED"/>
    <property type="match status" value="1"/>
</dbReference>
<proteinExistence type="predicted"/>
<dbReference type="InterPro" id="IPR050330">
    <property type="entry name" value="Bact_OuterMem_StrucFunc"/>
</dbReference>
<feature type="domain" description="OmpA-like" evidence="3">
    <location>
        <begin position="61"/>
        <end position="186"/>
    </location>
</feature>
<accession>A0A370K4B7</accession>
<dbReference type="EMBL" id="QQSY01000005">
    <property type="protein sequence ID" value="RDI97489.1"/>
    <property type="molecule type" value="Genomic_DNA"/>
</dbReference>
<keyword evidence="1" id="KW-0472">Membrane</keyword>
<dbReference type="PANTHER" id="PTHR30329">
    <property type="entry name" value="STATOR ELEMENT OF FLAGELLAR MOTOR COMPLEX"/>
    <property type="match status" value="1"/>
</dbReference>
<organism evidence="4 5">
    <name type="scientific">Dyella solisilvae</name>
    <dbReference type="NCBI Taxonomy" id="1920168"/>
    <lineage>
        <taxon>Bacteria</taxon>
        <taxon>Pseudomonadati</taxon>
        <taxon>Pseudomonadota</taxon>
        <taxon>Gammaproteobacteria</taxon>
        <taxon>Lysobacterales</taxon>
        <taxon>Rhodanobacteraceae</taxon>
        <taxon>Dyella</taxon>
    </lineage>
</organism>
<evidence type="ECO:0000256" key="2">
    <source>
        <dbReference type="SAM" id="Coils"/>
    </source>
</evidence>
<dbReference type="AlphaFoldDB" id="A0A370K4B7"/>
<dbReference type="PROSITE" id="PS51123">
    <property type="entry name" value="OMPA_2"/>
    <property type="match status" value="1"/>
</dbReference>
<dbReference type="Gene3D" id="3.30.1330.60">
    <property type="entry name" value="OmpA-like domain"/>
    <property type="match status" value="1"/>
</dbReference>
<evidence type="ECO:0000256" key="1">
    <source>
        <dbReference type="PROSITE-ProRule" id="PRU00473"/>
    </source>
</evidence>
<keyword evidence="5" id="KW-1185">Reference proteome</keyword>
<dbReference type="InterPro" id="IPR036737">
    <property type="entry name" value="OmpA-like_sf"/>
</dbReference>
<evidence type="ECO:0000259" key="3">
    <source>
        <dbReference type="PROSITE" id="PS51123"/>
    </source>
</evidence>
<protein>
    <submittedName>
        <fullName evidence="4">OmpA family protein</fullName>
    </submittedName>
</protein>
<dbReference type="SUPFAM" id="SSF103088">
    <property type="entry name" value="OmpA-like"/>
    <property type="match status" value="1"/>
</dbReference>
<comment type="caution">
    <text evidence="4">The sequence shown here is derived from an EMBL/GenBank/DDBJ whole genome shotgun (WGS) entry which is preliminary data.</text>
</comment>
<dbReference type="RefSeq" id="WP_114826378.1">
    <property type="nucleotide sequence ID" value="NZ_QQSY01000005.1"/>
</dbReference>